<evidence type="ECO:0000313" key="2">
    <source>
        <dbReference type="EMBL" id="CAD8387761.1"/>
    </source>
</evidence>
<protein>
    <recommendedName>
        <fullName evidence="3">Fatty acid hydroxylase domain-containing protein</fullName>
    </recommendedName>
</protein>
<keyword evidence="1" id="KW-0472">Membrane</keyword>
<dbReference type="EMBL" id="HBEG01051698">
    <property type="protein sequence ID" value="CAD8387761.1"/>
    <property type="molecule type" value="Transcribed_RNA"/>
</dbReference>
<proteinExistence type="predicted"/>
<evidence type="ECO:0000256" key="1">
    <source>
        <dbReference type="SAM" id="Phobius"/>
    </source>
</evidence>
<name>A0A7S0FYM6_9DINO</name>
<evidence type="ECO:0008006" key="3">
    <source>
        <dbReference type="Google" id="ProtNLM"/>
    </source>
</evidence>
<organism evidence="2">
    <name type="scientific">Pyrodinium bahamense</name>
    <dbReference type="NCBI Taxonomy" id="73915"/>
    <lineage>
        <taxon>Eukaryota</taxon>
        <taxon>Sar</taxon>
        <taxon>Alveolata</taxon>
        <taxon>Dinophyceae</taxon>
        <taxon>Gonyaulacales</taxon>
        <taxon>Pyrocystaceae</taxon>
        <taxon>Pyrodinium</taxon>
    </lineage>
</organism>
<keyword evidence="1" id="KW-0812">Transmembrane</keyword>
<feature type="transmembrane region" description="Helical" evidence="1">
    <location>
        <begin position="214"/>
        <end position="235"/>
    </location>
</feature>
<feature type="transmembrane region" description="Helical" evidence="1">
    <location>
        <begin position="24"/>
        <end position="44"/>
    </location>
</feature>
<gene>
    <name evidence="2" type="ORF">PBAH0796_LOCUS31449</name>
</gene>
<dbReference type="AlphaFoldDB" id="A0A7S0FYM6"/>
<reference evidence="2" key="1">
    <citation type="submission" date="2021-01" db="EMBL/GenBank/DDBJ databases">
        <authorList>
            <person name="Corre E."/>
            <person name="Pelletier E."/>
            <person name="Niang G."/>
            <person name="Scheremetjew M."/>
            <person name="Finn R."/>
            <person name="Kale V."/>
            <person name="Holt S."/>
            <person name="Cochrane G."/>
            <person name="Meng A."/>
            <person name="Brown T."/>
            <person name="Cohen L."/>
        </authorList>
    </citation>
    <scope>NUCLEOTIDE SEQUENCE</scope>
    <source>
        <strain evidence="2">Pbaha01</strain>
    </source>
</reference>
<accession>A0A7S0FYM6</accession>
<sequence>MEAVGSSALQQVLNGALRHAPRDFGTLAFLACLGVATYMMTSFIPGAAQRLSMLQEQTPAESGAKPKFGVAAEENTVFTPEQAAGEESAQQKRDPARYREVKLTTALLDYGFVAGLFGLCNWMVSGPNFSPVAAALTVPMFAFANVCLDLLKAWLFADVVAEVKLNHLQALGQELAGLFSVDGAREVCRFLGRVLCGEGVFRDFRDKNEARHGVLFHIFYFVKVACVMVPLALYLQTKLGLFSFPSLANVVVTYGTGEWWELQLTTMSVVYLEYLLMSFIKDAASMNILHQIMHKQWYPMHKVHHLPMKELSGVNVWFFDVADLLMENVMAPLILLGVKWLSNPSAGVPSLHFLSFLLLAIMDINIHSICPYTVGFYNPVLDMCLRCNVSHQLHHALNTGHYTVWPWHQLKGVSHFDAKENKNVDGSIELDFKAYNTIFNTHFPC</sequence>
<keyword evidence="1" id="KW-1133">Transmembrane helix</keyword>
<feature type="transmembrane region" description="Helical" evidence="1">
    <location>
        <begin position="107"/>
        <end position="124"/>
    </location>
</feature>
<feature type="transmembrane region" description="Helical" evidence="1">
    <location>
        <begin position="130"/>
        <end position="148"/>
    </location>
</feature>